<evidence type="ECO:0000259" key="2">
    <source>
        <dbReference type="Pfam" id="PF22936"/>
    </source>
</evidence>
<dbReference type="RefSeq" id="NP_001167863.1">
    <property type="nucleotide sequence ID" value="NM_001174392.1"/>
</dbReference>
<dbReference type="InterPro" id="IPR054722">
    <property type="entry name" value="PolX-like_BBD"/>
</dbReference>
<protein>
    <recommendedName>
        <fullName evidence="2">Retrovirus-related Pol polyprotein from transposon TNT 1-94-like beta-barrel domain-containing protein</fullName>
    </recommendedName>
</protein>
<evidence type="ECO:0000313" key="3">
    <source>
        <dbReference type="EMBL" id="ACN26346.1"/>
    </source>
</evidence>
<evidence type="ECO:0000256" key="1">
    <source>
        <dbReference type="SAM" id="Phobius"/>
    </source>
</evidence>
<proteinExistence type="evidence at transcript level"/>
<organism evidence="3">
    <name type="scientific">Zea mays</name>
    <name type="common">Maize</name>
    <dbReference type="NCBI Taxonomy" id="4577"/>
    <lineage>
        <taxon>Eukaryota</taxon>
        <taxon>Viridiplantae</taxon>
        <taxon>Streptophyta</taxon>
        <taxon>Embryophyta</taxon>
        <taxon>Tracheophyta</taxon>
        <taxon>Spermatophyta</taxon>
        <taxon>Magnoliopsida</taxon>
        <taxon>Liliopsida</taxon>
        <taxon>Poales</taxon>
        <taxon>Poaceae</taxon>
        <taxon>PACMAD clade</taxon>
        <taxon>Panicoideae</taxon>
        <taxon>Andropogonodae</taxon>
        <taxon>Andropogoneae</taxon>
        <taxon>Tripsacinae</taxon>
        <taxon>Zea</taxon>
    </lineage>
</organism>
<feature type="transmembrane region" description="Helical" evidence="1">
    <location>
        <begin position="133"/>
        <end position="152"/>
    </location>
</feature>
<keyword evidence="1" id="KW-0812">Transmembrane</keyword>
<dbReference type="EMBL" id="BT061649">
    <property type="protein sequence ID" value="ACN26346.1"/>
    <property type="molecule type" value="mRNA"/>
</dbReference>
<dbReference type="OrthoDB" id="667390at2759"/>
<keyword evidence="1" id="KW-0472">Membrane</keyword>
<reference evidence="3" key="1">
    <citation type="journal article" date="2009" name="PLoS Genet.">
        <title>Sequencing, mapping, and analysis of 27,455 maize full-length cDNAs.</title>
        <authorList>
            <person name="Soderlund C."/>
            <person name="Descour A."/>
            <person name="Kudrna D."/>
            <person name="Bomhoff M."/>
            <person name="Boyd L."/>
            <person name="Currie J."/>
            <person name="Angelova A."/>
            <person name="Collura K."/>
            <person name="Wissotski M."/>
            <person name="Ashley E."/>
            <person name="Morrow D."/>
            <person name="Fernandes J."/>
            <person name="Walbot V."/>
            <person name="Yu Y."/>
        </authorList>
    </citation>
    <scope>NUCLEOTIDE SEQUENCE</scope>
    <source>
        <strain evidence="3">B73</strain>
    </source>
</reference>
<dbReference type="AlphaFoldDB" id="C0HH43"/>
<keyword evidence="1" id="KW-1133">Transmembrane helix</keyword>
<name>C0HH43_MAIZE</name>
<dbReference type="KEGG" id="zma:100381567"/>
<accession>C0HH43</accession>
<feature type="domain" description="Retrovirus-related Pol polyprotein from transposon TNT 1-94-like beta-barrel" evidence="2">
    <location>
        <begin position="3"/>
        <end position="79"/>
    </location>
</feature>
<dbReference type="Pfam" id="PF22936">
    <property type="entry name" value="Pol_BBD"/>
    <property type="match status" value="1"/>
</dbReference>
<sequence length="153" mass="16629">MGWVVDSGASFHVTLDQSQLDTCATVTNGSSVQMVDGTSCSVTHKGSLCTSQFSIPDISFVPKLSMNLLSIAQITDRNCFVGFDSSSCFVQDRRSGTVIGTGHRHRDLPDSILWTLYVYLLSTLPVFHPMCPLHLLLNGIIVLATYVGLGYLL</sequence>
<dbReference type="GeneID" id="100381567"/>